<gene>
    <name evidence="1" type="ORF">HMPREF1051_0654</name>
</gene>
<name>I2NU65_NEISI</name>
<evidence type="ECO:0000313" key="2">
    <source>
        <dbReference type="Proteomes" id="UP000004473"/>
    </source>
</evidence>
<reference evidence="1 2" key="1">
    <citation type="submission" date="2012-04" db="EMBL/GenBank/DDBJ databases">
        <authorList>
            <person name="Harkins D.M."/>
            <person name="Madupu R."/>
            <person name="Durkin A.S."/>
            <person name="Torralba M."/>
            <person name="Methe B."/>
            <person name="Sutton G.G."/>
            <person name="Nelson K.E."/>
        </authorList>
    </citation>
    <scope>NUCLEOTIDE SEQUENCE [LARGE SCALE GENOMIC DNA]</scope>
    <source>
        <strain evidence="1 2">VK64</strain>
    </source>
</reference>
<comment type="caution">
    <text evidence="1">The sequence shown here is derived from an EMBL/GenBank/DDBJ whole genome shotgun (WGS) entry which is preliminary data.</text>
</comment>
<protein>
    <recommendedName>
        <fullName evidence="3">Chromosome partitioning protein ParB</fullName>
    </recommendedName>
</protein>
<dbReference type="AlphaFoldDB" id="I2NU65"/>
<organism evidence="1 2">
    <name type="scientific">Neisseria sicca VK64</name>
    <dbReference type="NCBI Taxonomy" id="1095748"/>
    <lineage>
        <taxon>Bacteria</taxon>
        <taxon>Pseudomonadati</taxon>
        <taxon>Pseudomonadota</taxon>
        <taxon>Betaproteobacteria</taxon>
        <taxon>Neisseriales</taxon>
        <taxon>Neisseriaceae</taxon>
        <taxon>Neisseria</taxon>
    </lineage>
</organism>
<feature type="non-terminal residue" evidence="1">
    <location>
        <position position="1"/>
    </location>
</feature>
<sequence length="38" mass="4390">VNAEVKTTNHKKGKIVLHFDTPETFEYLLKQLGIDYQA</sequence>
<proteinExistence type="predicted"/>
<evidence type="ECO:0008006" key="3">
    <source>
        <dbReference type="Google" id="ProtNLM"/>
    </source>
</evidence>
<dbReference type="EMBL" id="AJMT01000073">
    <property type="protein sequence ID" value="EIG29376.1"/>
    <property type="molecule type" value="Genomic_DNA"/>
</dbReference>
<dbReference type="Proteomes" id="UP000004473">
    <property type="component" value="Unassembled WGS sequence"/>
</dbReference>
<accession>I2NU65</accession>
<evidence type="ECO:0000313" key="1">
    <source>
        <dbReference type="EMBL" id="EIG29376.1"/>
    </source>
</evidence>